<evidence type="ECO:0000313" key="1">
    <source>
        <dbReference type="EMBL" id="RKH60002.1"/>
    </source>
</evidence>
<proteinExistence type="predicted"/>
<sequence>MLLALTAPLALGATPTPTWSVPADARIEHVEAGMQKGQEDNYMKEHCGDFTLSAEETLIYLRSAKVLPEAQVHDAFDWLPCVVRGTLVSGKKPRKVGFEISALFTAHIYEEGKPTVYLVCEGACATRMEKILVSHEK</sequence>
<dbReference type="Proteomes" id="UP000272888">
    <property type="component" value="Unassembled WGS sequence"/>
</dbReference>
<dbReference type="EMBL" id="RAWB01000123">
    <property type="protein sequence ID" value="RKH60002.1"/>
    <property type="molecule type" value="Genomic_DNA"/>
</dbReference>
<organism evidence="1 2">
    <name type="scientific">Corallococcus llansteffanensis</name>
    <dbReference type="NCBI Taxonomy" id="2316731"/>
    <lineage>
        <taxon>Bacteria</taxon>
        <taxon>Pseudomonadati</taxon>
        <taxon>Myxococcota</taxon>
        <taxon>Myxococcia</taxon>
        <taxon>Myxococcales</taxon>
        <taxon>Cystobacterineae</taxon>
        <taxon>Myxococcaceae</taxon>
        <taxon>Corallococcus</taxon>
    </lineage>
</organism>
<protein>
    <submittedName>
        <fullName evidence="1">Uncharacterized protein</fullName>
    </submittedName>
</protein>
<comment type="caution">
    <text evidence="1">The sequence shown here is derived from an EMBL/GenBank/DDBJ whole genome shotgun (WGS) entry which is preliminary data.</text>
</comment>
<dbReference type="AlphaFoldDB" id="A0A3A8Q507"/>
<reference evidence="2" key="1">
    <citation type="submission" date="2018-09" db="EMBL/GenBank/DDBJ databases">
        <authorList>
            <person name="Livingstone P.G."/>
            <person name="Whitworth D.E."/>
        </authorList>
    </citation>
    <scope>NUCLEOTIDE SEQUENCE [LARGE SCALE GENOMIC DNA]</scope>
    <source>
        <strain evidence="2">CA051B</strain>
    </source>
</reference>
<accession>A0A3A8Q507</accession>
<name>A0A3A8Q507_9BACT</name>
<gene>
    <name evidence="1" type="ORF">D7V93_13955</name>
</gene>
<dbReference type="RefSeq" id="WP_120643882.1">
    <property type="nucleotide sequence ID" value="NZ_RAWB01000123.1"/>
</dbReference>
<keyword evidence="2" id="KW-1185">Reference proteome</keyword>
<evidence type="ECO:0000313" key="2">
    <source>
        <dbReference type="Proteomes" id="UP000272888"/>
    </source>
</evidence>